<dbReference type="Gene3D" id="3.40.50.300">
    <property type="entry name" value="P-loop containing nucleotide triphosphate hydrolases"/>
    <property type="match status" value="1"/>
</dbReference>
<dbReference type="NCBIfam" id="TIGR01188">
    <property type="entry name" value="drrA"/>
    <property type="match status" value="1"/>
</dbReference>
<evidence type="ECO:0000256" key="6">
    <source>
        <dbReference type="ARBA" id="ARBA00022967"/>
    </source>
</evidence>
<feature type="domain" description="ABC transporter" evidence="11">
    <location>
        <begin position="8"/>
        <end position="238"/>
    </location>
</feature>
<feature type="region of interest" description="Disordered" evidence="10">
    <location>
        <begin position="310"/>
        <end position="345"/>
    </location>
</feature>
<dbReference type="Proteomes" id="UP000812013">
    <property type="component" value="Unassembled WGS sequence"/>
</dbReference>
<dbReference type="InterPro" id="IPR003439">
    <property type="entry name" value="ABC_transporter-like_ATP-bd"/>
</dbReference>
<dbReference type="PROSITE" id="PS00211">
    <property type="entry name" value="ABC_TRANSPORTER_1"/>
    <property type="match status" value="1"/>
</dbReference>
<evidence type="ECO:0000259" key="11">
    <source>
        <dbReference type="PROSITE" id="PS50893"/>
    </source>
</evidence>
<keyword evidence="6" id="KW-1278">Translocase</keyword>
<keyword evidence="13" id="KW-1185">Reference proteome</keyword>
<evidence type="ECO:0000256" key="10">
    <source>
        <dbReference type="SAM" id="MobiDB-lite"/>
    </source>
</evidence>
<evidence type="ECO:0000256" key="4">
    <source>
        <dbReference type="ARBA" id="ARBA00022741"/>
    </source>
</evidence>
<comment type="caution">
    <text evidence="12">The sequence shown here is derived from an EMBL/GenBank/DDBJ whole genome shotgun (WGS) entry which is preliminary data.</text>
</comment>
<dbReference type="InterPro" id="IPR027417">
    <property type="entry name" value="P-loop_NTPase"/>
</dbReference>
<evidence type="ECO:0000313" key="12">
    <source>
        <dbReference type="EMBL" id="MBW5481627.1"/>
    </source>
</evidence>
<comment type="similarity">
    <text evidence="9">Belongs to the ABC transporter superfamily. Drug exporter-1 (DrugE1) (TC 3.A.1.105) family.</text>
</comment>
<keyword evidence="7" id="KW-0472">Membrane</keyword>
<sequence length="345" mass="36458">MAVMETAISAEGLRKRYGDHQALDGIDLEVPAGTILGVLGPNGAGKTTTVRILATLLDPDEGRATVAGYDLATQAKLIRANVGLTGQYAAVDERLTGRENLQLIGTLLRLGRKGARARADELLEKFSLVDAADRMAKTYSGGMRRRLDLAASLVAAPPVLFLDEPTTGLDLTSRLALWEMIKEQVDAGVTVLLTTQYLEEADQLADRIAVIDKGVVIADGTPDELKREVGGERLEVSVASLADLTAATRVLADVSPQEPVVDRDSRTVSVPLAGGVNTIAAAATGLERLGIEPQDFAVRRSSLDDVFLALTGQRGADEDPAGPTGPAQQDDQAAQAEQQKEMQAA</sequence>
<dbReference type="InterPro" id="IPR005894">
    <property type="entry name" value="DrrA"/>
</dbReference>
<evidence type="ECO:0000256" key="7">
    <source>
        <dbReference type="ARBA" id="ARBA00023136"/>
    </source>
</evidence>
<dbReference type="PANTHER" id="PTHR42711:SF19">
    <property type="entry name" value="DOXORUBICIN RESISTANCE ATP-BINDING PROTEIN DRRA"/>
    <property type="match status" value="1"/>
</dbReference>
<name>A0ABS6Z1M3_9ACTN</name>
<feature type="compositionally biased region" description="Low complexity" evidence="10">
    <location>
        <begin position="327"/>
        <end position="345"/>
    </location>
</feature>
<keyword evidence="8" id="KW-0046">Antibiotic resistance</keyword>
<accession>A0ABS6Z1M3</accession>
<evidence type="ECO:0000256" key="8">
    <source>
        <dbReference type="ARBA" id="ARBA00023251"/>
    </source>
</evidence>
<evidence type="ECO:0000256" key="5">
    <source>
        <dbReference type="ARBA" id="ARBA00022840"/>
    </source>
</evidence>
<dbReference type="EMBL" id="WTFF01000028">
    <property type="protein sequence ID" value="MBW5481627.1"/>
    <property type="molecule type" value="Genomic_DNA"/>
</dbReference>
<dbReference type="Pfam" id="PF00005">
    <property type="entry name" value="ABC_tran"/>
    <property type="match status" value="1"/>
</dbReference>
<proteinExistence type="inferred from homology"/>
<keyword evidence="3" id="KW-1003">Cell membrane</keyword>
<dbReference type="InterPro" id="IPR003593">
    <property type="entry name" value="AAA+_ATPase"/>
</dbReference>
<evidence type="ECO:0000256" key="9">
    <source>
        <dbReference type="ARBA" id="ARBA00049985"/>
    </source>
</evidence>
<evidence type="ECO:0000256" key="2">
    <source>
        <dbReference type="ARBA" id="ARBA00022448"/>
    </source>
</evidence>
<reference evidence="12 13" key="1">
    <citation type="submission" date="2019-12" db="EMBL/GenBank/DDBJ databases">
        <title>Genome sequence of Streptomyces bambusae.</title>
        <authorList>
            <person name="Bansal K."/>
            <person name="Choksket S."/>
            <person name="Korpole S."/>
            <person name="Patil P.B."/>
        </authorList>
    </citation>
    <scope>NUCLEOTIDE SEQUENCE [LARGE SCALE GENOMIC DNA]</scope>
    <source>
        <strain evidence="12 13">SK60</strain>
    </source>
</reference>
<dbReference type="GO" id="GO:0005524">
    <property type="term" value="F:ATP binding"/>
    <property type="evidence" value="ECO:0007669"/>
    <property type="project" value="UniProtKB-KW"/>
</dbReference>
<dbReference type="InterPro" id="IPR017871">
    <property type="entry name" value="ABC_transporter-like_CS"/>
</dbReference>
<keyword evidence="2" id="KW-0813">Transport</keyword>
<comment type="subcellular location">
    <subcellularLocation>
        <location evidence="1">Cell membrane</location>
        <topology evidence="1">Peripheral membrane protein</topology>
        <orientation evidence="1">Cytoplasmic side</orientation>
    </subcellularLocation>
</comment>
<dbReference type="PROSITE" id="PS50893">
    <property type="entry name" value="ABC_TRANSPORTER_2"/>
    <property type="match status" value="1"/>
</dbReference>
<dbReference type="SUPFAM" id="SSF52540">
    <property type="entry name" value="P-loop containing nucleoside triphosphate hydrolases"/>
    <property type="match status" value="1"/>
</dbReference>
<dbReference type="PANTHER" id="PTHR42711">
    <property type="entry name" value="ABC TRANSPORTER ATP-BINDING PROTEIN"/>
    <property type="match status" value="1"/>
</dbReference>
<protein>
    <submittedName>
        <fullName evidence="12">ATP-binding cassette domain-containing protein</fullName>
    </submittedName>
</protein>
<evidence type="ECO:0000256" key="1">
    <source>
        <dbReference type="ARBA" id="ARBA00004413"/>
    </source>
</evidence>
<evidence type="ECO:0000313" key="13">
    <source>
        <dbReference type="Proteomes" id="UP000812013"/>
    </source>
</evidence>
<dbReference type="SMART" id="SM00382">
    <property type="entry name" value="AAA"/>
    <property type="match status" value="1"/>
</dbReference>
<organism evidence="12 13">
    <name type="scientific">Streptomyces bambusae</name>
    <dbReference type="NCBI Taxonomy" id="1550616"/>
    <lineage>
        <taxon>Bacteria</taxon>
        <taxon>Bacillati</taxon>
        <taxon>Actinomycetota</taxon>
        <taxon>Actinomycetes</taxon>
        <taxon>Kitasatosporales</taxon>
        <taxon>Streptomycetaceae</taxon>
        <taxon>Streptomyces</taxon>
    </lineage>
</organism>
<keyword evidence="4" id="KW-0547">Nucleotide-binding</keyword>
<dbReference type="InterPro" id="IPR050763">
    <property type="entry name" value="ABC_transporter_ATP-binding"/>
</dbReference>
<evidence type="ECO:0000256" key="3">
    <source>
        <dbReference type="ARBA" id="ARBA00022475"/>
    </source>
</evidence>
<keyword evidence="5 12" id="KW-0067">ATP-binding</keyword>
<gene>
    <name evidence="12" type="ORF">GPJ59_06950</name>
</gene>